<keyword evidence="1" id="KW-1133">Transmembrane helix</keyword>
<feature type="transmembrane region" description="Helical" evidence="1">
    <location>
        <begin position="9"/>
        <end position="31"/>
    </location>
</feature>
<dbReference type="InterPro" id="IPR012495">
    <property type="entry name" value="TadE-like_dom"/>
</dbReference>
<protein>
    <recommendedName>
        <fullName evidence="2">TadE-like domain-containing protein</fullName>
    </recommendedName>
</protein>
<dbReference type="Proteomes" id="UP000231019">
    <property type="component" value="Unassembled WGS sequence"/>
</dbReference>
<evidence type="ECO:0000256" key="1">
    <source>
        <dbReference type="SAM" id="Phobius"/>
    </source>
</evidence>
<keyword evidence="1" id="KW-0472">Membrane</keyword>
<evidence type="ECO:0000313" key="4">
    <source>
        <dbReference type="Proteomes" id="UP000231019"/>
    </source>
</evidence>
<dbReference type="EMBL" id="PFFQ01000012">
    <property type="protein sequence ID" value="PIW18674.1"/>
    <property type="molecule type" value="Genomic_DNA"/>
</dbReference>
<dbReference type="Pfam" id="PF07811">
    <property type="entry name" value="TadE"/>
    <property type="match status" value="1"/>
</dbReference>
<gene>
    <name evidence="3" type="ORF">COW36_05100</name>
</gene>
<feature type="domain" description="TadE-like" evidence="2">
    <location>
        <begin position="7"/>
        <end position="49"/>
    </location>
</feature>
<keyword evidence="1" id="KW-0812">Transmembrane</keyword>
<organism evidence="3 4">
    <name type="scientific">bacterium (Candidatus Blackallbacteria) CG17_big_fil_post_rev_8_21_14_2_50_48_46</name>
    <dbReference type="NCBI Taxonomy" id="2014261"/>
    <lineage>
        <taxon>Bacteria</taxon>
        <taxon>Candidatus Blackallbacteria</taxon>
    </lineage>
</organism>
<sequence length="239" mass="26403">MKRSQVGQALVELAIVFPLLLVLLLAVGYFGHAVGSQQNLNMAARSAARQMAMDSTATATRRTLGNYSPDAEIFLNLASANLRDQIRANQLLVRPQTWLNHDYNDLFSLQGRFERLNEHRFVYKLQATVDATGPDYNTPTPKDRNDKVPANLQSLEMGLGALYYGGTLQYRLDELNPIARLIFQLDSDPTIRVGATALMPAELPLRGSGYGLLELNPWIGQLVGEDVASSSDYPDLIVP</sequence>
<dbReference type="AlphaFoldDB" id="A0A2M7G9X5"/>
<comment type="caution">
    <text evidence="3">The sequence shown here is derived from an EMBL/GenBank/DDBJ whole genome shotgun (WGS) entry which is preliminary data.</text>
</comment>
<name>A0A2M7G9X5_9BACT</name>
<evidence type="ECO:0000259" key="2">
    <source>
        <dbReference type="Pfam" id="PF07811"/>
    </source>
</evidence>
<reference evidence="3 4" key="1">
    <citation type="submission" date="2017-09" db="EMBL/GenBank/DDBJ databases">
        <title>Depth-based differentiation of microbial function through sediment-hosted aquifers and enrichment of novel symbionts in the deep terrestrial subsurface.</title>
        <authorList>
            <person name="Probst A.J."/>
            <person name="Ladd B."/>
            <person name="Jarett J.K."/>
            <person name="Geller-Mcgrath D.E."/>
            <person name="Sieber C.M."/>
            <person name="Emerson J.B."/>
            <person name="Anantharaman K."/>
            <person name="Thomas B.C."/>
            <person name="Malmstrom R."/>
            <person name="Stieglmeier M."/>
            <person name="Klingl A."/>
            <person name="Woyke T."/>
            <person name="Ryan C.M."/>
            <person name="Banfield J.F."/>
        </authorList>
    </citation>
    <scope>NUCLEOTIDE SEQUENCE [LARGE SCALE GENOMIC DNA]</scope>
    <source>
        <strain evidence="3">CG17_big_fil_post_rev_8_21_14_2_50_48_46</strain>
    </source>
</reference>
<proteinExistence type="predicted"/>
<evidence type="ECO:0000313" key="3">
    <source>
        <dbReference type="EMBL" id="PIW18674.1"/>
    </source>
</evidence>
<accession>A0A2M7G9X5</accession>